<feature type="repeat" description="WD" evidence="3">
    <location>
        <begin position="883"/>
        <end position="917"/>
    </location>
</feature>
<feature type="domain" description="TIR" evidence="4">
    <location>
        <begin position="3"/>
        <end position="122"/>
    </location>
</feature>
<dbReference type="PROSITE" id="PS00678">
    <property type="entry name" value="WD_REPEATS_1"/>
    <property type="match status" value="8"/>
</dbReference>
<accession>A0AAU8JDZ9</accession>
<dbReference type="Gene3D" id="2.130.10.10">
    <property type="entry name" value="YVTN repeat-like/Quinoprotein amine dehydrogenase"/>
    <property type="match status" value="5"/>
</dbReference>
<evidence type="ECO:0000256" key="3">
    <source>
        <dbReference type="PROSITE-ProRule" id="PRU00221"/>
    </source>
</evidence>
<organism evidence="5">
    <name type="scientific">Planktothricoides raciborskii GIHE-MW2</name>
    <dbReference type="NCBI Taxonomy" id="2792601"/>
    <lineage>
        <taxon>Bacteria</taxon>
        <taxon>Bacillati</taxon>
        <taxon>Cyanobacteriota</taxon>
        <taxon>Cyanophyceae</taxon>
        <taxon>Oscillatoriophycideae</taxon>
        <taxon>Oscillatoriales</taxon>
        <taxon>Oscillatoriaceae</taxon>
        <taxon>Planktothricoides</taxon>
    </lineage>
</organism>
<dbReference type="Pfam" id="PF25047">
    <property type="entry name" value="Beta-prop_TEP1_2nd"/>
    <property type="match status" value="1"/>
</dbReference>
<dbReference type="Pfam" id="PF00400">
    <property type="entry name" value="WD40"/>
    <property type="match status" value="9"/>
</dbReference>
<dbReference type="CDD" id="cd00200">
    <property type="entry name" value="WD40"/>
    <property type="match status" value="2"/>
</dbReference>
<feature type="domain" description="TIR" evidence="4">
    <location>
        <begin position="419"/>
        <end position="545"/>
    </location>
</feature>
<dbReference type="InterPro" id="IPR015943">
    <property type="entry name" value="WD40/YVTN_repeat-like_dom_sf"/>
</dbReference>
<dbReference type="PANTHER" id="PTHR44129">
    <property type="entry name" value="WD REPEAT-CONTAINING PROTEIN POP1"/>
    <property type="match status" value="1"/>
</dbReference>
<feature type="repeat" description="WD" evidence="3">
    <location>
        <begin position="1210"/>
        <end position="1251"/>
    </location>
</feature>
<feature type="repeat" description="WD" evidence="3">
    <location>
        <begin position="756"/>
        <end position="790"/>
    </location>
</feature>
<evidence type="ECO:0000313" key="5">
    <source>
        <dbReference type="EMBL" id="XCM37039.1"/>
    </source>
</evidence>
<dbReference type="InterPro" id="IPR035897">
    <property type="entry name" value="Toll_tir_struct_dom_sf"/>
</dbReference>
<keyword evidence="1 3" id="KW-0853">WD repeat</keyword>
<dbReference type="RefSeq" id="WP_354635372.1">
    <property type="nucleotide sequence ID" value="NZ_CP159837.1"/>
</dbReference>
<dbReference type="PRINTS" id="PR00320">
    <property type="entry name" value="GPROTEINBRPT"/>
</dbReference>
<feature type="repeat" description="WD" evidence="3">
    <location>
        <begin position="1129"/>
        <end position="1163"/>
    </location>
</feature>
<feature type="repeat" description="WD" evidence="3">
    <location>
        <begin position="715"/>
        <end position="749"/>
    </location>
</feature>
<dbReference type="InterPro" id="IPR001680">
    <property type="entry name" value="WD40_rpt"/>
</dbReference>
<dbReference type="InterPro" id="IPR000157">
    <property type="entry name" value="TIR_dom"/>
</dbReference>
<evidence type="ECO:0000259" key="4">
    <source>
        <dbReference type="PROSITE" id="PS50104"/>
    </source>
</evidence>
<dbReference type="InterPro" id="IPR056829">
    <property type="entry name" value="Beta-prop_TEP1_2nd"/>
</dbReference>
<dbReference type="InterPro" id="IPR019775">
    <property type="entry name" value="WD40_repeat_CS"/>
</dbReference>
<dbReference type="PROSITE" id="PS50082">
    <property type="entry name" value="WD_REPEATS_2"/>
    <property type="match status" value="14"/>
</dbReference>
<name>A0AAU8JDZ9_9CYAN</name>
<feature type="repeat" description="WD" evidence="3">
    <location>
        <begin position="965"/>
        <end position="997"/>
    </location>
</feature>
<feature type="repeat" description="WD" evidence="3">
    <location>
        <begin position="1047"/>
        <end position="1079"/>
    </location>
</feature>
<dbReference type="SUPFAM" id="SSF52200">
    <property type="entry name" value="Toll/Interleukin receptor TIR domain"/>
    <property type="match status" value="3"/>
</dbReference>
<keyword evidence="2" id="KW-0677">Repeat</keyword>
<dbReference type="SUPFAM" id="SSF50978">
    <property type="entry name" value="WD40 repeat-like"/>
    <property type="match status" value="2"/>
</dbReference>
<dbReference type="InterPro" id="IPR020472">
    <property type="entry name" value="WD40_PAC1"/>
</dbReference>
<feature type="repeat" description="WD" evidence="3">
    <location>
        <begin position="1006"/>
        <end position="1047"/>
    </location>
</feature>
<dbReference type="InterPro" id="IPR036322">
    <property type="entry name" value="WD40_repeat_dom_sf"/>
</dbReference>
<dbReference type="EMBL" id="CP159837">
    <property type="protein sequence ID" value="XCM37039.1"/>
    <property type="molecule type" value="Genomic_DNA"/>
</dbReference>
<proteinExistence type="predicted"/>
<feature type="repeat" description="WD" evidence="3">
    <location>
        <begin position="797"/>
        <end position="831"/>
    </location>
</feature>
<dbReference type="InterPro" id="IPR050349">
    <property type="entry name" value="WD_LIS1/nudF_dynein_reg"/>
</dbReference>
<evidence type="ECO:0000256" key="2">
    <source>
        <dbReference type="ARBA" id="ARBA00022737"/>
    </source>
</evidence>
<dbReference type="SMART" id="SM00255">
    <property type="entry name" value="TIR"/>
    <property type="match status" value="2"/>
</dbReference>
<dbReference type="Gene3D" id="3.40.50.10140">
    <property type="entry name" value="Toll/interleukin-1 receptor homology (TIR) domain"/>
    <property type="match status" value="3"/>
</dbReference>
<gene>
    <name evidence="5" type="ORF">ABWT76_005845</name>
</gene>
<feature type="repeat" description="WD" evidence="3">
    <location>
        <begin position="1251"/>
        <end position="1283"/>
    </location>
</feature>
<feature type="repeat" description="WD" evidence="3">
    <location>
        <begin position="1088"/>
        <end position="1120"/>
    </location>
</feature>
<dbReference type="SMART" id="SM00320">
    <property type="entry name" value="WD40"/>
    <property type="match status" value="14"/>
</dbReference>
<reference evidence="5" key="1">
    <citation type="submission" date="2024-07" db="EMBL/GenBank/DDBJ databases">
        <authorList>
            <person name="Kim Y.J."/>
            <person name="Jeong J.Y."/>
        </authorList>
    </citation>
    <scope>NUCLEOTIDE SEQUENCE</scope>
    <source>
        <strain evidence="5">GIHE-MW2</strain>
    </source>
</reference>
<feature type="repeat" description="WD" evidence="3">
    <location>
        <begin position="838"/>
        <end position="872"/>
    </location>
</feature>
<sequence length="1340" mass="151405">MAEFYDAFISYGRADSQEFAIKLYNCLTNAGFNIWFDQHDIPLAVDFQNQIDDGIAKADNFLFIISPHSVNSPYCQKEINLALKYHKRIIPLLHVEQITQEIWQRRNPQGTEAEWQDYQAKGLDSCFTNMPPEIAKINWVYFREHIDNINAPFAGLIDLFYKHQDYVRQHTELLAKALEWAENKKPNRYLLVAEERQKAEDWLEIRFKGEQAPCQPTDLHCEFICESIKDANNFLTQVFIRYAEEDRETMEKLTRTLQREKITIWTERSESGKRMSFQEKLNRGILVSDNFVYLVSADSLQSDYCQKEIDLALSYHKRVICFMVPSPEMEALPEFSYEHQANELIKQIRDDDKYYEYHKILLVQSLKWQEQNRHHSILFRGYKLQHFQAWLKVAGTRLDHPPTALQKEFIAASSQYQAKSLEVFISYSRTDSDLARKINDALQSQGKLTWFDQESIAAGIDFQQEIYRGIEISDNFLFIISPSSVNSPYCAAEVEYAQKLNKRFVTILYNYHNLDPETLPPALAKIQWIDFNQPCDFYANFSELIRTIDTDREYLRSHTLWLQKASEWQEKGKNSDLLLRGSELTFAEVWLQESEANERQPPPTALQKEYIGKSHRQKLHNRLWQIGILATFVTMVSGAAVFAGFQWQKAERQATIMGLRESALLANNLLYIEPLKALIWAIEITGESEAKLGQVLPQVQSSLSAAIAFAREQNQFRHESWVRSVAFSPDGKKIISSSSDRTVKIWDIQGNLLADLKGHTHAVTSVAVSPDGQKVVSGSDDKTIRIWDISGQERGQFFGHKDIVTAVAFAPDGKTIASGSLDRTIRIWDVSGQPLGLLKGHEDIVTAVAFSPDGKMIISGSRDHTIRLWHISGEPLRVNNRVLKGHEADVTAVAVSSDGQRIVSAGADRTIRVWDISGNPLAVWNLGEIFALSLAISPDDRKILAGNSDKTIGIWDMSGNEIAVLKGHQDSVWSVAFSPDGQTVVSGSRDKTVRLWDSFGNQVAAVSAHNAAVRSVAIAPNGQTMVSGGEDNKIQLWDISGKKLATLQGHQDAVRSVAFSPDGQTIVSASEDKTVRLWNRQGQELAVFRGHEAPVYSVAFSPDGQTIVSASEDKTLRLWNRQGEQKAVFQGHKDYVRSLAFSPDGRTIVSGSYDKTVRLWDLQGNQLKLFSAHQASVYAVAFSPDGQTIVSGGEDDTLRLWNRQGEHKIFQGHDDAVISLAFSPDGQTIVSGSYDHTVRLWDLSGNQLAVITGHEAPVYSVAMTPDGQKVISGGSDKKIRVWQGSWQSWLLAGCERLRSHPALIQAEELSDAIAFQARKTCQQWQQKTHAPQRRKGHKED</sequence>
<dbReference type="PROSITE" id="PS50294">
    <property type="entry name" value="WD_REPEATS_REGION"/>
    <property type="match status" value="13"/>
</dbReference>
<feature type="repeat" description="WD" evidence="3">
    <location>
        <begin position="1170"/>
        <end position="1202"/>
    </location>
</feature>
<dbReference type="Pfam" id="PF13676">
    <property type="entry name" value="TIR_2"/>
    <property type="match status" value="3"/>
</dbReference>
<feature type="repeat" description="WD" evidence="3">
    <location>
        <begin position="933"/>
        <end position="965"/>
    </location>
</feature>
<dbReference type="PROSITE" id="PS50104">
    <property type="entry name" value="TIR"/>
    <property type="match status" value="2"/>
</dbReference>
<evidence type="ECO:0000256" key="1">
    <source>
        <dbReference type="ARBA" id="ARBA00022574"/>
    </source>
</evidence>
<protein>
    <submittedName>
        <fullName evidence="5">TIR domain-containing protein</fullName>
    </submittedName>
</protein>
<dbReference type="GO" id="GO:0007165">
    <property type="term" value="P:signal transduction"/>
    <property type="evidence" value="ECO:0007669"/>
    <property type="project" value="InterPro"/>
</dbReference>